<dbReference type="PANTHER" id="PTHR16461:SF5">
    <property type="entry name" value="TOLL-INTERACTING PROTEIN"/>
    <property type="match status" value="1"/>
</dbReference>
<evidence type="ECO:0000256" key="4">
    <source>
        <dbReference type="ARBA" id="ARBA00023006"/>
    </source>
</evidence>
<dbReference type="SUPFAM" id="SSF49562">
    <property type="entry name" value="C2 domain (Calcium/lipid-binding domain, CaLB)"/>
    <property type="match status" value="1"/>
</dbReference>
<keyword evidence="5" id="KW-0395">Inflammatory response</keyword>
<evidence type="ECO:0008006" key="11">
    <source>
        <dbReference type="Google" id="ProtNLM"/>
    </source>
</evidence>
<evidence type="ECO:0000256" key="1">
    <source>
        <dbReference type="ARBA" id="ARBA00009278"/>
    </source>
</evidence>
<reference evidence="9" key="1">
    <citation type="submission" date="2021-02" db="EMBL/GenBank/DDBJ databases">
        <authorList>
            <person name="Nowell W R."/>
        </authorList>
    </citation>
    <scope>NUCLEOTIDE SEQUENCE</scope>
</reference>
<evidence type="ECO:0000256" key="2">
    <source>
        <dbReference type="ARBA" id="ARBA00022588"/>
    </source>
</evidence>
<dbReference type="GO" id="GO:0006914">
    <property type="term" value="P:autophagy"/>
    <property type="evidence" value="ECO:0007669"/>
    <property type="project" value="UniProtKB-KW"/>
</dbReference>
<dbReference type="InterPro" id="IPR003892">
    <property type="entry name" value="CUE"/>
</dbReference>
<accession>A0A813RXU9</accession>
<dbReference type="PROSITE" id="PS51140">
    <property type="entry name" value="CUE"/>
    <property type="match status" value="1"/>
</dbReference>
<organism evidence="9 10">
    <name type="scientific">Rotaria sordida</name>
    <dbReference type="NCBI Taxonomy" id="392033"/>
    <lineage>
        <taxon>Eukaryota</taxon>
        <taxon>Metazoa</taxon>
        <taxon>Spiralia</taxon>
        <taxon>Gnathifera</taxon>
        <taxon>Rotifera</taxon>
        <taxon>Eurotatoria</taxon>
        <taxon>Bdelloidea</taxon>
        <taxon>Philodinida</taxon>
        <taxon>Philodinidae</taxon>
        <taxon>Rotaria</taxon>
    </lineage>
</organism>
<feature type="region of interest" description="Disordered" evidence="6">
    <location>
        <begin position="234"/>
        <end position="306"/>
    </location>
</feature>
<dbReference type="GO" id="GO:0005737">
    <property type="term" value="C:cytoplasm"/>
    <property type="evidence" value="ECO:0007669"/>
    <property type="project" value="TreeGrafter"/>
</dbReference>
<dbReference type="SUPFAM" id="SSF46934">
    <property type="entry name" value="UBA-like"/>
    <property type="match status" value="1"/>
</dbReference>
<dbReference type="SMART" id="SM00239">
    <property type="entry name" value="C2"/>
    <property type="match status" value="1"/>
</dbReference>
<dbReference type="PANTHER" id="PTHR16461">
    <property type="entry name" value="TOLL-INTERACTING PROTEIN"/>
    <property type="match status" value="1"/>
</dbReference>
<dbReference type="GO" id="GO:0031624">
    <property type="term" value="F:ubiquitin conjugating enzyme binding"/>
    <property type="evidence" value="ECO:0007669"/>
    <property type="project" value="TreeGrafter"/>
</dbReference>
<name>A0A813RXU9_9BILA</name>
<evidence type="ECO:0000313" key="10">
    <source>
        <dbReference type="Proteomes" id="UP000663882"/>
    </source>
</evidence>
<comment type="caution">
    <text evidence="9">The sequence shown here is derived from an EMBL/GenBank/DDBJ whole genome shotgun (WGS) entry which is preliminary data.</text>
</comment>
<dbReference type="Pfam" id="PF02845">
    <property type="entry name" value="CUE"/>
    <property type="match status" value="1"/>
</dbReference>
<evidence type="ECO:0000313" key="9">
    <source>
        <dbReference type="EMBL" id="CAF0791173.1"/>
    </source>
</evidence>
<dbReference type="Proteomes" id="UP000663882">
    <property type="component" value="Unassembled WGS sequence"/>
</dbReference>
<evidence type="ECO:0000259" key="8">
    <source>
        <dbReference type="PROSITE" id="PS51140"/>
    </source>
</evidence>
<gene>
    <name evidence="9" type="ORF">RFH988_LOCUS3430</name>
</gene>
<dbReference type="Gene3D" id="2.60.40.150">
    <property type="entry name" value="C2 domain"/>
    <property type="match status" value="1"/>
</dbReference>
<proteinExistence type="inferred from homology"/>
<dbReference type="InterPro" id="IPR009060">
    <property type="entry name" value="UBA-like_sf"/>
</dbReference>
<evidence type="ECO:0000259" key="7">
    <source>
        <dbReference type="PROSITE" id="PS50004"/>
    </source>
</evidence>
<feature type="compositionally biased region" description="Polar residues" evidence="6">
    <location>
        <begin position="234"/>
        <end position="279"/>
    </location>
</feature>
<dbReference type="EMBL" id="CAJNOO010000081">
    <property type="protein sequence ID" value="CAF0791173.1"/>
    <property type="molecule type" value="Genomic_DNA"/>
</dbReference>
<keyword evidence="2" id="KW-0399">Innate immunity</keyword>
<dbReference type="GO" id="GO:0006511">
    <property type="term" value="P:ubiquitin-dependent protein catabolic process"/>
    <property type="evidence" value="ECO:0007669"/>
    <property type="project" value="TreeGrafter"/>
</dbReference>
<dbReference type="PROSITE" id="PS50004">
    <property type="entry name" value="C2"/>
    <property type="match status" value="1"/>
</dbReference>
<dbReference type="AlphaFoldDB" id="A0A813RXU9"/>
<evidence type="ECO:0000256" key="5">
    <source>
        <dbReference type="ARBA" id="ARBA00023198"/>
    </source>
</evidence>
<protein>
    <recommendedName>
        <fullName evidence="11">Toll-interacting protein</fullName>
    </recommendedName>
</protein>
<keyword evidence="3" id="KW-0391">Immunity</keyword>
<comment type="similarity">
    <text evidence="1">Belongs to the tollip family.</text>
</comment>
<evidence type="ECO:0000256" key="3">
    <source>
        <dbReference type="ARBA" id="ARBA00022859"/>
    </source>
</evidence>
<dbReference type="GO" id="GO:0043130">
    <property type="term" value="F:ubiquitin binding"/>
    <property type="evidence" value="ECO:0007669"/>
    <property type="project" value="InterPro"/>
</dbReference>
<dbReference type="InterPro" id="IPR000008">
    <property type="entry name" value="C2_dom"/>
</dbReference>
<dbReference type="Gene3D" id="1.10.8.10">
    <property type="entry name" value="DNA helicase RuvA subunit, C-terminal domain"/>
    <property type="match status" value="1"/>
</dbReference>
<dbReference type="InterPro" id="IPR035892">
    <property type="entry name" value="C2_domain_sf"/>
</dbReference>
<feature type="domain" description="C2" evidence="7">
    <location>
        <begin position="70"/>
        <end position="193"/>
    </location>
</feature>
<dbReference type="Pfam" id="PF00168">
    <property type="entry name" value="C2"/>
    <property type="match status" value="1"/>
</dbReference>
<dbReference type="GO" id="GO:0045087">
    <property type="term" value="P:innate immune response"/>
    <property type="evidence" value="ECO:0007669"/>
    <property type="project" value="UniProtKB-KW"/>
</dbReference>
<dbReference type="OrthoDB" id="9942608at2759"/>
<keyword evidence="4" id="KW-0072">Autophagy</keyword>
<sequence>MASATASSNYTASAGVISSNYLATSSINNNVVPKFNEYRSRVLLGDLPEDFLRIQFTQTQIYNPTGQGMRQGYSPIQFQQQQLFQNPNFLGYFTLTIAEAKLVKNSGLLGLIKMDPYVSFRIGHVAYDTPTATGGGKNPQWKASYRINLFKGMDRIHLEVYDQRNFTEDSFIGECEIVVPHEVMEGETRQSWYPLMGRQPNANEMQGEILIIMSFMPRNDQIIHDLNDQHQNDFSMRATNQPGMASSTDTPVTSPDGNTNIPSGQTASSLPNQSAMMTEQQQQQQQPIAEHSPSAVPKPPPPPYSLEDIRTIEEMFPTIDRRIIIDLLDQHHGNKDLVVNHLLQNIA</sequence>
<feature type="domain" description="CUE" evidence="8">
    <location>
        <begin position="304"/>
        <end position="347"/>
    </location>
</feature>
<evidence type="ECO:0000256" key="6">
    <source>
        <dbReference type="SAM" id="MobiDB-lite"/>
    </source>
</evidence>
<dbReference type="SMART" id="SM00546">
    <property type="entry name" value="CUE"/>
    <property type="match status" value="1"/>
</dbReference>